<evidence type="ECO:0000313" key="1">
    <source>
        <dbReference type="EMBL" id="GEP42069.1"/>
    </source>
</evidence>
<proteinExistence type="predicted"/>
<dbReference type="EMBL" id="BKAG01000007">
    <property type="protein sequence ID" value="GEP42069.1"/>
    <property type="molecule type" value="Genomic_DNA"/>
</dbReference>
<accession>A0A512M5Q7</accession>
<comment type="caution">
    <text evidence="1">The sequence shown here is derived from an EMBL/GenBank/DDBJ whole genome shotgun (WGS) entry which is preliminary data.</text>
</comment>
<name>A0A512M5Q7_9BACT</name>
<organism evidence="1 2">
    <name type="scientific">Brevifollis gellanilyticus</name>
    <dbReference type="NCBI Taxonomy" id="748831"/>
    <lineage>
        <taxon>Bacteria</taxon>
        <taxon>Pseudomonadati</taxon>
        <taxon>Verrucomicrobiota</taxon>
        <taxon>Verrucomicrobiia</taxon>
        <taxon>Verrucomicrobiales</taxon>
        <taxon>Verrucomicrobiaceae</taxon>
    </lineage>
</organism>
<evidence type="ECO:0000313" key="2">
    <source>
        <dbReference type="Proteomes" id="UP000321577"/>
    </source>
</evidence>
<protein>
    <submittedName>
        <fullName evidence="1">Uncharacterized protein</fullName>
    </submittedName>
</protein>
<reference evidence="1 2" key="1">
    <citation type="submission" date="2019-07" db="EMBL/GenBank/DDBJ databases">
        <title>Whole genome shotgun sequence of Brevifollis gellanilyticus NBRC 108608.</title>
        <authorList>
            <person name="Hosoyama A."/>
            <person name="Uohara A."/>
            <person name="Ohji S."/>
            <person name="Ichikawa N."/>
        </authorList>
    </citation>
    <scope>NUCLEOTIDE SEQUENCE [LARGE SCALE GENOMIC DNA]</scope>
    <source>
        <strain evidence="1 2">NBRC 108608</strain>
    </source>
</reference>
<dbReference type="AlphaFoldDB" id="A0A512M5Q7"/>
<keyword evidence="2" id="KW-1185">Reference proteome</keyword>
<gene>
    <name evidence="1" type="ORF">BGE01nite_13600</name>
</gene>
<sequence length="66" mass="6803">MAQLVVLQEAPADQHEAAFRILAVEADAGKMVEKRVEMPCRVQLSQPGAAFPLQALGSSAGAGPSG</sequence>
<dbReference type="Proteomes" id="UP000321577">
    <property type="component" value="Unassembled WGS sequence"/>
</dbReference>